<dbReference type="Pfam" id="PF00271">
    <property type="entry name" value="Helicase_C"/>
    <property type="match status" value="1"/>
</dbReference>
<dbReference type="InterPro" id="IPR001650">
    <property type="entry name" value="Helicase_C-like"/>
</dbReference>
<keyword evidence="12" id="KW-0539">Nucleus</keyword>
<feature type="compositionally biased region" description="Basic and acidic residues" evidence="14">
    <location>
        <begin position="249"/>
        <end position="258"/>
    </location>
</feature>
<evidence type="ECO:0000256" key="10">
    <source>
        <dbReference type="ARBA" id="ARBA00022840"/>
    </source>
</evidence>
<gene>
    <name evidence="18" type="ORF">EX30DRAFT_244482</name>
</gene>
<dbReference type="PROSITE" id="PS50089">
    <property type="entry name" value="ZF_RING_2"/>
    <property type="match status" value="1"/>
</dbReference>
<protein>
    <recommendedName>
        <fullName evidence="20">DNA repair protein rad5</fullName>
    </recommendedName>
</protein>
<proteinExistence type="inferred from homology"/>
<organism evidence="18 19">
    <name type="scientific">Ascodesmis nigricans</name>
    <dbReference type="NCBI Taxonomy" id="341454"/>
    <lineage>
        <taxon>Eukaryota</taxon>
        <taxon>Fungi</taxon>
        <taxon>Dikarya</taxon>
        <taxon>Ascomycota</taxon>
        <taxon>Pezizomycotina</taxon>
        <taxon>Pezizomycetes</taxon>
        <taxon>Pezizales</taxon>
        <taxon>Ascodesmidaceae</taxon>
        <taxon>Ascodesmis</taxon>
    </lineage>
</organism>
<evidence type="ECO:0000259" key="17">
    <source>
        <dbReference type="PROSITE" id="PS51194"/>
    </source>
</evidence>
<dbReference type="InParanoid" id="A0A4S2MIG3"/>
<feature type="compositionally biased region" description="Polar residues" evidence="14">
    <location>
        <begin position="39"/>
        <end position="48"/>
    </location>
</feature>
<evidence type="ECO:0000256" key="7">
    <source>
        <dbReference type="ARBA" id="ARBA00022801"/>
    </source>
</evidence>
<dbReference type="Gene3D" id="3.40.50.10810">
    <property type="entry name" value="Tandem AAA-ATPase domain"/>
    <property type="match status" value="1"/>
</dbReference>
<keyword evidence="4" id="KW-0547">Nucleotide-binding</keyword>
<sequence>MTGFAESLSRYFDGSWKQRTPANQLRNYGPLQPQIVPKRSSTAGATSLTKRKASGTLINNATYDPEAKRYIGSFGIEGWATRSGTNLIGYGQQVNIERQKMQSKPQGAKRAVIKQRRTADIVVRFTNMRGQEIGRLSQNVAAFVSTLIDQKIAYFEGTCVYAPDVIRTNDTIFIQLRCYLLRSAFDRPLPSIDDDNRISDLFAPKETEHERDMRLRQVGLVKLFKEVNLEPTEGGGARERHEREALLKVAEDDEKKEAQSGSSQAKKEDGEDGEEEEDGVTLEQDQLDALYRKAQSFDFDSPEAMPSDTFAMDLRRYQKQALYWMLSKETNHSDRQNVSMHPLWEKYTWPIKDQDDRTIIPVPDLDMDHFYVNLYSGELSLEFPRQEQNCLGGILADEMGLGKTIEMMSLIHSHKADSKVPKEDANGILHSNGTTLVVAPMSLLAQWEAEAKAASKPDTLRTYVYYGNDKKANLKDVLRTHSAPDVIITSYGVVLSEYTQISRREARGQNMDTGGLFNIHFYRIILDEAHHIKNRVSKTARACYELLAHHRWALTGTPIVNRLEDLFSLVRFLKVDPWQNFSFWKTFITVPFENNEFLRALDVVQTVLEPLVLRRTKDMKTPDGQPLVPLPPKKIIIEKVKLSQEEQDIYDMIQDRVKSSFSRSLEAGTLMKSYTSILAQILRLRQSCCHPNLIRRKNVVEEEMEADAAYDEANGFSDDMDLNDLLDRFSAQQEEYEQGKSANTYGAHVLHQIKAESEQECPFCCSEPMEEQVVTGCWHSACKNCIIDYIEHEKAKPKLPLCVSCRLPINTRDLFLVHREPEPSFDITLRRIFTSSNSSKIAALITHLQSLARTEPATKSCVFSQFTSFLDLIEPALIREKIPFVRFDGGITQQERKTVIERFKNHEGRMVLLISLRAGGVGLNLTEARRVFMMDPWWSFAVEAQAIDRVHRMGQVSEVTVHRFVVEGSVEERMVEKIQARKKFM</sequence>
<evidence type="ECO:0000256" key="2">
    <source>
        <dbReference type="ARBA" id="ARBA00007025"/>
    </source>
</evidence>
<dbReference type="SMART" id="SM00910">
    <property type="entry name" value="HIRAN"/>
    <property type="match status" value="1"/>
</dbReference>
<evidence type="ECO:0000256" key="1">
    <source>
        <dbReference type="ARBA" id="ARBA00004123"/>
    </source>
</evidence>
<evidence type="ECO:0000256" key="9">
    <source>
        <dbReference type="ARBA" id="ARBA00022833"/>
    </source>
</evidence>
<dbReference type="GO" id="GO:0016818">
    <property type="term" value="F:hydrolase activity, acting on acid anhydrides, in phosphorus-containing anhydrides"/>
    <property type="evidence" value="ECO:0007669"/>
    <property type="project" value="InterPro"/>
</dbReference>
<dbReference type="SMART" id="SM00490">
    <property type="entry name" value="HELICc"/>
    <property type="match status" value="1"/>
</dbReference>
<dbReference type="PANTHER" id="PTHR45626">
    <property type="entry name" value="TRANSCRIPTION TERMINATION FACTOR 2-RELATED"/>
    <property type="match status" value="1"/>
</dbReference>
<dbReference type="Pfam" id="PF08797">
    <property type="entry name" value="HIRAN"/>
    <property type="match status" value="1"/>
</dbReference>
<name>A0A4S2MIG3_9PEZI</name>
<dbReference type="AlphaFoldDB" id="A0A4S2MIG3"/>
<feature type="domain" description="Helicase ATP-binding" evidence="16">
    <location>
        <begin position="384"/>
        <end position="576"/>
    </location>
</feature>
<evidence type="ECO:0008006" key="20">
    <source>
        <dbReference type="Google" id="ProtNLM"/>
    </source>
</evidence>
<evidence type="ECO:0000259" key="15">
    <source>
        <dbReference type="PROSITE" id="PS50089"/>
    </source>
</evidence>
<dbReference type="GO" id="GO:0003676">
    <property type="term" value="F:nucleic acid binding"/>
    <property type="evidence" value="ECO:0007669"/>
    <property type="project" value="InterPro"/>
</dbReference>
<dbReference type="STRING" id="341454.A0A4S2MIG3"/>
<evidence type="ECO:0000256" key="6">
    <source>
        <dbReference type="ARBA" id="ARBA00022771"/>
    </source>
</evidence>
<dbReference type="InterPro" id="IPR013083">
    <property type="entry name" value="Znf_RING/FYVE/PHD"/>
</dbReference>
<comment type="subcellular location">
    <subcellularLocation>
        <location evidence="1">Nucleus</location>
    </subcellularLocation>
</comment>
<dbReference type="PROSITE" id="PS51192">
    <property type="entry name" value="HELICASE_ATP_BIND_1"/>
    <property type="match status" value="1"/>
</dbReference>
<evidence type="ECO:0000259" key="16">
    <source>
        <dbReference type="PROSITE" id="PS51192"/>
    </source>
</evidence>
<dbReference type="InterPro" id="IPR000330">
    <property type="entry name" value="SNF2_N"/>
</dbReference>
<dbReference type="InterPro" id="IPR038718">
    <property type="entry name" value="SNF2-like_sf"/>
</dbReference>
<reference evidence="18 19" key="1">
    <citation type="submission" date="2019-04" db="EMBL/GenBank/DDBJ databases">
        <title>Comparative genomics and transcriptomics to analyze fruiting body development in filamentous ascomycetes.</title>
        <authorList>
            <consortium name="DOE Joint Genome Institute"/>
            <person name="Lutkenhaus R."/>
            <person name="Traeger S."/>
            <person name="Breuer J."/>
            <person name="Kuo A."/>
            <person name="Lipzen A."/>
            <person name="Pangilinan J."/>
            <person name="Dilworth D."/>
            <person name="Sandor L."/>
            <person name="Poggeler S."/>
            <person name="Barry K."/>
            <person name="Grigoriev I.V."/>
            <person name="Nowrousian M."/>
        </authorList>
    </citation>
    <scope>NUCLEOTIDE SEQUENCE [LARGE SCALE GENOMIC DNA]</scope>
    <source>
        <strain evidence="18 19">CBS 389.68</strain>
    </source>
</reference>
<dbReference type="SUPFAM" id="SSF52540">
    <property type="entry name" value="P-loop containing nucleoside triphosphate hydrolases"/>
    <property type="match status" value="2"/>
</dbReference>
<keyword evidence="11" id="KW-0234">DNA repair</keyword>
<feature type="compositionally biased region" description="Acidic residues" evidence="14">
    <location>
        <begin position="270"/>
        <end position="280"/>
    </location>
</feature>
<evidence type="ECO:0000256" key="4">
    <source>
        <dbReference type="ARBA" id="ARBA00022741"/>
    </source>
</evidence>
<dbReference type="GO" id="GO:0005524">
    <property type="term" value="F:ATP binding"/>
    <property type="evidence" value="ECO:0007669"/>
    <property type="project" value="UniProtKB-KW"/>
</dbReference>
<dbReference type="InterPro" id="IPR027417">
    <property type="entry name" value="P-loop_NTPase"/>
</dbReference>
<comment type="similarity">
    <text evidence="2">Belongs to the SNF2/RAD54 helicase family.</text>
</comment>
<dbReference type="InterPro" id="IPR001841">
    <property type="entry name" value="Znf_RING"/>
</dbReference>
<evidence type="ECO:0000313" key="18">
    <source>
        <dbReference type="EMBL" id="TGZ76573.1"/>
    </source>
</evidence>
<keyword evidence="9" id="KW-0862">Zinc</keyword>
<accession>A0A4S2MIG3</accession>
<keyword evidence="8" id="KW-0347">Helicase</keyword>
<dbReference type="Gene3D" id="3.40.50.300">
    <property type="entry name" value="P-loop containing nucleotide triphosphate hydrolases"/>
    <property type="match status" value="1"/>
</dbReference>
<dbReference type="InterPro" id="IPR049730">
    <property type="entry name" value="SNF2/RAD54-like_C"/>
</dbReference>
<evidence type="ECO:0000313" key="19">
    <source>
        <dbReference type="Proteomes" id="UP000298138"/>
    </source>
</evidence>
<dbReference type="CDD" id="cd18793">
    <property type="entry name" value="SF2_C_SNF"/>
    <property type="match status" value="1"/>
</dbReference>
<feature type="domain" description="RING-type" evidence="15">
    <location>
        <begin position="761"/>
        <end position="806"/>
    </location>
</feature>
<dbReference type="GO" id="GO:0008094">
    <property type="term" value="F:ATP-dependent activity, acting on DNA"/>
    <property type="evidence" value="ECO:0007669"/>
    <property type="project" value="TreeGrafter"/>
</dbReference>
<dbReference type="SUPFAM" id="SSF57850">
    <property type="entry name" value="RING/U-box"/>
    <property type="match status" value="1"/>
</dbReference>
<dbReference type="OrthoDB" id="2801544at2759"/>
<dbReference type="InterPro" id="IPR050628">
    <property type="entry name" value="SNF2_RAD54_helicase_TF"/>
</dbReference>
<evidence type="ECO:0000256" key="12">
    <source>
        <dbReference type="ARBA" id="ARBA00023242"/>
    </source>
</evidence>
<dbReference type="Gene3D" id="3.30.40.10">
    <property type="entry name" value="Zinc/RING finger domain, C3HC4 (zinc finger)"/>
    <property type="match status" value="1"/>
</dbReference>
<feature type="domain" description="Helicase C-terminal" evidence="17">
    <location>
        <begin position="840"/>
        <end position="985"/>
    </location>
</feature>
<dbReference type="Proteomes" id="UP000298138">
    <property type="component" value="Unassembled WGS sequence"/>
</dbReference>
<dbReference type="EMBL" id="ML220173">
    <property type="protein sequence ID" value="TGZ76573.1"/>
    <property type="molecule type" value="Genomic_DNA"/>
</dbReference>
<keyword evidence="10" id="KW-0067">ATP-binding</keyword>
<evidence type="ECO:0000256" key="13">
    <source>
        <dbReference type="PROSITE-ProRule" id="PRU00175"/>
    </source>
</evidence>
<keyword evidence="19" id="KW-1185">Reference proteome</keyword>
<dbReference type="PROSITE" id="PS51194">
    <property type="entry name" value="HELICASE_CTER"/>
    <property type="match status" value="1"/>
</dbReference>
<evidence type="ECO:0000256" key="5">
    <source>
        <dbReference type="ARBA" id="ARBA00022763"/>
    </source>
</evidence>
<evidence type="ECO:0000256" key="14">
    <source>
        <dbReference type="SAM" id="MobiDB-lite"/>
    </source>
</evidence>
<feature type="region of interest" description="Disordered" evidence="14">
    <location>
        <begin position="23"/>
        <end position="48"/>
    </location>
</feature>
<evidence type="ECO:0000256" key="3">
    <source>
        <dbReference type="ARBA" id="ARBA00022723"/>
    </source>
</evidence>
<keyword evidence="6 13" id="KW-0863">Zinc-finger</keyword>
<dbReference type="CDD" id="cd18008">
    <property type="entry name" value="DEXDc_SHPRH-like"/>
    <property type="match status" value="1"/>
</dbReference>
<dbReference type="InterPro" id="IPR014905">
    <property type="entry name" value="HIRAN"/>
</dbReference>
<dbReference type="InterPro" id="IPR014001">
    <property type="entry name" value="Helicase_ATP-bd"/>
</dbReference>
<dbReference type="GO" id="GO:0006281">
    <property type="term" value="P:DNA repair"/>
    <property type="evidence" value="ECO:0007669"/>
    <property type="project" value="UniProtKB-KW"/>
</dbReference>
<dbReference type="Pfam" id="PF00176">
    <property type="entry name" value="SNF2-rel_dom"/>
    <property type="match status" value="1"/>
</dbReference>
<dbReference type="GO" id="GO:0008270">
    <property type="term" value="F:zinc ion binding"/>
    <property type="evidence" value="ECO:0007669"/>
    <property type="project" value="UniProtKB-KW"/>
</dbReference>
<dbReference type="SMART" id="SM00487">
    <property type="entry name" value="DEXDc"/>
    <property type="match status" value="1"/>
</dbReference>
<dbReference type="FunCoup" id="A0A4S2MIG3">
    <property type="interactions" value="1016"/>
</dbReference>
<keyword evidence="7" id="KW-0378">Hydrolase</keyword>
<dbReference type="PANTHER" id="PTHR45626:SF22">
    <property type="entry name" value="DNA REPAIR PROTEIN RAD5"/>
    <property type="match status" value="1"/>
</dbReference>
<keyword evidence="3" id="KW-0479">Metal-binding</keyword>
<dbReference type="GO" id="GO:0005634">
    <property type="term" value="C:nucleus"/>
    <property type="evidence" value="ECO:0007669"/>
    <property type="project" value="UniProtKB-SubCell"/>
</dbReference>
<dbReference type="GO" id="GO:0004386">
    <property type="term" value="F:helicase activity"/>
    <property type="evidence" value="ECO:0007669"/>
    <property type="project" value="UniProtKB-KW"/>
</dbReference>
<evidence type="ECO:0000256" key="11">
    <source>
        <dbReference type="ARBA" id="ARBA00023204"/>
    </source>
</evidence>
<evidence type="ECO:0000256" key="8">
    <source>
        <dbReference type="ARBA" id="ARBA00022806"/>
    </source>
</evidence>
<keyword evidence="5" id="KW-0227">DNA damage</keyword>
<feature type="region of interest" description="Disordered" evidence="14">
    <location>
        <begin position="249"/>
        <end position="281"/>
    </location>
</feature>